<evidence type="ECO:0000256" key="2">
    <source>
        <dbReference type="ARBA" id="ARBA00022448"/>
    </source>
</evidence>
<evidence type="ECO:0000313" key="5">
    <source>
        <dbReference type="EMBL" id="SFC97794.1"/>
    </source>
</evidence>
<keyword evidence="4" id="KW-0175">Coiled coil</keyword>
<protein>
    <submittedName>
        <fullName evidence="5">V/A-type H+-transporting ATPase subunit D</fullName>
    </submittedName>
</protein>
<dbReference type="OrthoDB" id="5768438at2"/>
<evidence type="ECO:0000313" key="6">
    <source>
        <dbReference type="Proteomes" id="UP000198611"/>
    </source>
</evidence>
<keyword evidence="2" id="KW-0813">Transport</keyword>
<reference evidence="5 6" key="1">
    <citation type="submission" date="2016-10" db="EMBL/GenBank/DDBJ databases">
        <authorList>
            <person name="de Groot N.N."/>
        </authorList>
    </citation>
    <scope>NUCLEOTIDE SEQUENCE [LARGE SCALE GENOMIC DNA]</scope>
    <source>
        <strain evidence="5 6">HL3</strain>
    </source>
</reference>
<keyword evidence="6" id="KW-1185">Reference proteome</keyword>
<evidence type="ECO:0000256" key="1">
    <source>
        <dbReference type="ARBA" id="ARBA00005850"/>
    </source>
</evidence>
<gene>
    <name evidence="5" type="ORF">SAMN05660831_00308</name>
</gene>
<organism evidence="5 6">
    <name type="scientific">Thiohalospira halophila DSM 15071</name>
    <dbReference type="NCBI Taxonomy" id="1123397"/>
    <lineage>
        <taxon>Bacteria</taxon>
        <taxon>Pseudomonadati</taxon>
        <taxon>Pseudomonadota</taxon>
        <taxon>Gammaproteobacteria</taxon>
        <taxon>Thiohalospirales</taxon>
        <taxon>Thiohalospiraceae</taxon>
        <taxon>Thiohalospira</taxon>
    </lineage>
</organism>
<dbReference type="Pfam" id="PF01813">
    <property type="entry name" value="ATP-synt_D"/>
    <property type="match status" value="1"/>
</dbReference>
<dbReference type="InterPro" id="IPR002699">
    <property type="entry name" value="V_ATPase_D"/>
</dbReference>
<evidence type="ECO:0000256" key="4">
    <source>
        <dbReference type="SAM" id="Coils"/>
    </source>
</evidence>
<evidence type="ECO:0000256" key="3">
    <source>
        <dbReference type="ARBA" id="ARBA00023065"/>
    </source>
</evidence>
<dbReference type="STRING" id="1123397.SAMN05660831_00308"/>
<feature type="coiled-coil region" evidence="4">
    <location>
        <begin position="38"/>
        <end position="65"/>
    </location>
</feature>
<proteinExistence type="inferred from homology"/>
<dbReference type="GO" id="GO:0046961">
    <property type="term" value="F:proton-transporting ATPase activity, rotational mechanism"/>
    <property type="evidence" value="ECO:0007669"/>
    <property type="project" value="InterPro"/>
</dbReference>
<comment type="similarity">
    <text evidence="1">Belongs to the V-ATPase D subunit family.</text>
</comment>
<dbReference type="EMBL" id="FOMJ01000001">
    <property type="protein sequence ID" value="SFC97794.1"/>
    <property type="molecule type" value="Genomic_DNA"/>
</dbReference>
<keyword evidence="3" id="KW-0406">Ion transport</keyword>
<dbReference type="Proteomes" id="UP000198611">
    <property type="component" value="Unassembled WGS sequence"/>
</dbReference>
<accession>A0A1I1NJA7</accession>
<name>A0A1I1NJA7_9GAMM</name>
<dbReference type="AlphaFoldDB" id="A0A1I1NJA7"/>
<dbReference type="Gene3D" id="1.10.287.3240">
    <property type="match status" value="1"/>
</dbReference>
<dbReference type="PANTHER" id="PTHR11671">
    <property type="entry name" value="V-TYPE ATP SYNTHASE SUBUNIT D"/>
    <property type="match status" value="1"/>
</dbReference>
<sequence length="201" mass="22053">MAERDFSPTPSTLLDLREERQVVQDGYHFLDEKRLSLAARIMEELQAQRQALAEWEEAREAAAAALAAAVGRHGLEDLGVQPPREPAGKLEVAGSGFLGVLLQRTAVRYRPGEGAPALDPSAEADACADAFARLTEAAARRATHEANLARLLDEYRVTARRARALEDVVLPELDRDVAWIGTAIEEQEQEEAVRARLHAPD</sequence>
<dbReference type="RefSeq" id="WP_159432986.1">
    <property type="nucleotide sequence ID" value="NZ_FOMJ01000001.1"/>
</dbReference>